<dbReference type="Gene3D" id="1.10.10.10">
    <property type="entry name" value="Winged helix-like DNA-binding domain superfamily/Winged helix DNA-binding domain"/>
    <property type="match status" value="1"/>
</dbReference>
<dbReference type="GO" id="GO:0045892">
    <property type="term" value="P:negative regulation of DNA-templated transcription"/>
    <property type="evidence" value="ECO:0007669"/>
    <property type="project" value="TreeGrafter"/>
</dbReference>
<evidence type="ECO:0000313" key="4">
    <source>
        <dbReference type="EMBL" id="OBQ65027.1"/>
    </source>
</evidence>
<dbReference type="EMBL" id="LYTK01000012">
    <property type="protein sequence ID" value="OBQ65027.1"/>
    <property type="molecule type" value="Genomic_DNA"/>
</dbReference>
<dbReference type="PANTHER" id="PTHR44846">
    <property type="entry name" value="MANNOSYL-D-GLYCERATE TRANSPORT/METABOLISM SYSTEM REPRESSOR MNGR-RELATED"/>
    <property type="match status" value="1"/>
</dbReference>
<dbReference type="PRINTS" id="PR00035">
    <property type="entry name" value="HTHGNTR"/>
</dbReference>
<gene>
    <name evidence="4" type="ORF">A8145_12410</name>
</gene>
<sequence length="256" mass="28241">MDHSAPTIDSLPRRTLGRANGPLYRQLADILREPIGNGTFPVGGELPKEATIAEHFGVSLITVRQALRDLEADGLIRKRSAKPAVVAARNPSVNLSWKFKNFADMAAFTKDAQLTVKSYRKEVSPVLQRHFGMGKDEAGYCLRSVLSIGEQRKAQITTYFPPDIGARLKREDFSDVLIFRSVQKHLGLRLDVAHVTVRAEIADEVVAADLGITLGSPVLTVEMLYQSADQRSIEFSVARHPADIFSITYDAPNDLS</sequence>
<dbReference type="SUPFAM" id="SSF46785">
    <property type="entry name" value="Winged helix' DNA-binding domain"/>
    <property type="match status" value="1"/>
</dbReference>
<dbReference type="PANTHER" id="PTHR44846:SF1">
    <property type="entry name" value="MANNOSYL-D-GLYCERATE TRANSPORT_METABOLISM SYSTEM REPRESSOR MNGR-RELATED"/>
    <property type="match status" value="1"/>
</dbReference>
<organism evidence="4 5">
    <name type="scientific">Rhizobium loti</name>
    <name type="common">Mesorhizobium loti</name>
    <dbReference type="NCBI Taxonomy" id="381"/>
    <lineage>
        <taxon>Bacteria</taxon>
        <taxon>Pseudomonadati</taxon>
        <taxon>Pseudomonadota</taxon>
        <taxon>Alphaproteobacteria</taxon>
        <taxon>Hyphomicrobiales</taxon>
        <taxon>Phyllobacteriaceae</taxon>
        <taxon>Mesorhizobium</taxon>
    </lineage>
</organism>
<dbReference type="Pfam" id="PF07702">
    <property type="entry name" value="UTRA"/>
    <property type="match status" value="1"/>
</dbReference>
<dbReference type="Pfam" id="PF00392">
    <property type="entry name" value="GntR"/>
    <property type="match status" value="1"/>
</dbReference>
<keyword evidence="3" id="KW-0804">Transcription</keyword>
<reference evidence="4 5" key="1">
    <citation type="submission" date="2016-05" db="EMBL/GenBank/DDBJ databases">
        <authorList>
            <person name="Ramsay J.P."/>
        </authorList>
    </citation>
    <scope>NUCLEOTIDE SEQUENCE [LARGE SCALE GENOMIC DNA]</scope>
    <source>
        <strain evidence="4 5">NZP2042</strain>
    </source>
</reference>
<accession>A0A6M7TT27</accession>
<dbReference type="SMART" id="SM00345">
    <property type="entry name" value="HTH_GNTR"/>
    <property type="match status" value="1"/>
</dbReference>
<dbReference type="Proteomes" id="UP000093737">
    <property type="component" value="Unassembled WGS sequence"/>
</dbReference>
<dbReference type="Gene3D" id="3.40.1410.10">
    <property type="entry name" value="Chorismate lyase-like"/>
    <property type="match status" value="1"/>
</dbReference>
<dbReference type="CDD" id="cd07377">
    <property type="entry name" value="WHTH_GntR"/>
    <property type="match status" value="1"/>
</dbReference>
<dbReference type="PROSITE" id="PS50949">
    <property type="entry name" value="HTH_GNTR"/>
    <property type="match status" value="1"/>
</dbReference>
<protein>
    <submittedName>
        <fullName evidence="4">GntR family transcriptional regulator</fullName>
    </submittedName>
</protein>
<dbReference type="GO" id="GO:0003700">
    <property type="term" value="F:DNA-binding transcription factor activity"/>
    <property type="evidence" value="ECO:0007669"/>
    <property type="project" value="InterPro"/>
</dbReference>
<dbReference type="SMART" id="SM00866">
    <property type="entry name" value="UTRA"/>
    <property type="match status" value="1"/>
</dbReference>
<dbReference type="InterPro" id="IPR036388">
    <property type="entry name" value="WH-like_DNA-bd_sf"/>
</dbReference>
<dbReference type="InterPro" id="IPR000524">
    <property type="entry name" value="Tscrpt_reg_HTH_GntR"/>
</dbReference>
<proteinExistence type="predicted"/>
<dbReference type="AlphaFoldDB" id="A0A6M7TT27"/>
<dbReference type="InterPro" id="IPR028978">
    <property type="entry name" value="Chorismate_lyase_/UTRA_dom_sf"/>
</dbReference>
<dbReference type="RefSeq" id="WP_056568764.1">
    <property type="nucleotide sequence ID" value="NZ_CP033334.1"/>
</dbReference>
<name>A0A6M7TT27_RHILI</name>
<keyword evidence="2" id="KW-0238">DNA-binding</keyword>
<dbReference type="GO" id="GO:0003677">
    <property type="term" value="F:DNA binding"/>
    <property type="evidence" value="ECO:0007669"/>
    <property type="project" value="UniProtKB-KW"/>
</dbReference>
<dbReference type="SUPFAM" id="SSF64288">
    <property type="entry name" value="Chorismate lyase-like"/>
    <property type="match status" value="1"/>
</dbReference>
<comment type="caution">
    <text evidence="4">The sequence shown here is derived from an EMBL/GenBank/DDBJ whole genome shotgun (WGS) entry which is preliminary data.</text>
</comment>
<keyword evidence="1" id="KW-0805">Transcription regulation</keyword>
<evidence type="ECO:0000313" key="5">
    <source>
        <dbReference type="Proteomes" id="UP000093737"/>
    </source>
</evidence>
<evidence type="ECO:0000256" key="3">
    <source>
        <dbReference type="ARBA" id="ARBA00023163"/>
    </source>
</evidence>
<evidence type="ECO:0000256" key="1">
    <source>
        <dbReference type="ARBA" id="ARBA00023015"/>
    </source>
</evidence>
<dbReference type="InterPro" id="IPR036390">
    <property type="entry name" value="WH_DNA-bd_sf"/>
</dbReference>
<dbReference type="InterPro" id="IPR011663">
    <property type="entry name" value="UTRA"/>
</dbReference>
<evidence type="ECO:0000256" key="2">
    <source>
        <dbReference type="ARBA" id="ARBA00023125"/>
    </source>
</evidence>
<dbReference type="InterPro" id="IPR050679">
    <property type="entry name" value="Bact_HTH_transcr_reg"/>
</dbReference>